<dbReference type="FunCoup" id="A0A0D2JEU2">
    <property type="interactions" value="189"/>
</dbReference>
<dbReference type="NCBIfam" id="TIGR00786">
    <property type="entry name" value="dctM"/>
    <property type="match status" value="1"/>
</dbReference>
<evidence type="ECO:0000259" key="8">
    <source>
        <dbReference type="Pfam" id="PF06808"/>
    </source>
</evidence>
<dbReference type="PANTHER" id="PTHR33362">
    <property type="entry name" value="SIALIC ACID TRAP TRANSPORTER PERMEASE PROTEIN SIAT-RELATED"/>
    <property type="match status" value="1"/>
</dbReference>
<feature type="transmembrane region" description="Helical" evidence="7">
    <location>
        <begin position="239"/>
        <end position="257"/>
    </location>
</feature>
<evidence type="ECO:0000313" key="9">
    <source>
        <dbReference type="EMBL" id="KIX14181.1"/>
    </source>
</evidence>
<dbReference type="PANTHER" id="PTHR33362:SF2">
    <property type="entry name" value="TRAP TRANSPORTER LARGE PERMEASE PROTEIN"/>
    <property type="match status" value="1"/>
</dbReference>
<evidence type="ECO:0000256" key="3">
    <source>
        <dbReference type="ARBA" id="ARBA00022519"/>
    </source>
</evidence>
<dbReference type="PATRIC" id="fig|1429043.3.peg.1948"/>
<protein>
    <submittedName>
        <fullName evidence="9">C4-dicarboxylate ABC transporter permease</fullName>
    </submittedName>
</protein>
<proteinExistence type="predicted"/>
<keyword evidence="2" id="KW-1003">Cell membrane</keyword>
<evidence type="ECO:0000256" key="2">
    <source>
        <dbReference type="ARBA" id="ARBA00022475"/>
    </source>
</evidence>
<dbReference type="EMBL" id="AZAC01000011">
    <property type="protein sequence ID" value="KIX14181.1"/>
    <property type="molecule type" value="Genomic_DNA"/>
</dbReference>
<keyword evidence="6 7" id="KW-0472">Membrane</keyword>
<feature type="transmembrane region" description="Helical" evidence="7">
    <location>
        <begin position="394"/>
        <end position="418"/>
    </location>
</feature>
<gene>
    <name evidence="9" type="ORF">X474_09215</name>
</gene>
<dbReference type="Proteomes" id="UP000032233">
    <property type="component" value="Unassembled WGS sequence"/>
</dbReference>
<feature type="transmembrane region" description="Helical" evidence="7">
    <location>
        <begin position="45"/>
        <end position="64"/>
    </location>
</feature>
<feature type="transmembrane region" description="Helical" evidence="7">
    <location>
        <begin position="133"/>
        <end position="159"/>
    </location>
</feature>
<dbReference type="InterPro" id="IPR010656">
    <property type="entry name" value="DctM"/>
</dbReference>
<keyword evidence="3" id="KW-0997">Cell inner membrane</keyword>
<comment type="subcellular location">
    <subcellularLocation>
        <location evidence="1">Cell inner membrane</location>
        <topology evidence="1">Multi-pass membrane protein</topology>
    </subcellularLocation>
</comment>
<organism evidence="9 10">
    <name type="scientific">Dethiosulfatarculus sandiegensis</name>
    <dbReference type="NCBI Taxonomy" id="1429043"/>
    <lineage>
        <taxon>Bacteria</taxon>
        <taxon>Pseudomonadati</taxon>
        <taxon>Thermodesulfobacteriota</taxon>
        <taxon>Desulfarculia</taxon>
        <taxon>Desulfarculales</taxon>
        <taxon>Desulfarculaceae</taxon>
        <taxon>Dethiosulfatarculus</taxon>
    </lineage>
</organism>
<dbReference type="GO" id="GO:0022857">
    <property type="term" value="F:transmembrane transporter activity"/>
    <property type="evidence" value="ECO:0007669"/>
    <property type="project" value="TreeGrafter"/>
</dbReference>
<feature type="transmembrane region" description="Helical" evidence="7">
    <location>
        <begin position="100"/>
        <end position="121"/>
    </location>
</feature>
<sequence length="424" mass="44873">MLTLVAAFIVFLAIGVPVAFVLGLTPMTVLMTQGETPLVLIAQRIFTGMDNPILMAIPFFILAGNLMSRGSMTERLVTFCKILVGGLRGGLAYINIVISMIFAGITGAAVADTSAVGSILIPAMEKEGYDVDFSAAVTATSSTIGPVIPPSIPFIVYGVLGEVSIASLFLAGIVPGVLLGLFQMAVVWYYARKRGYPKGSMPGLKEAFKAIMDAALVLIMPLIILGGILTGVFTPTESAAIAVFYALGIGFFVHRDLKLKDLPKILIETGATSSLVLLVIGMASIFSWLLASEEVPQIVTQAILSVTENKILILLLVNVVLLIVGTFMETTASLIILTPVLLPLMTQIGVDPLHFGVIIVLNLVIGLTTPPVGVCLFIACSIGKTRLESLFRAIVPFLMASLAVLIICTYWGGLVMAIPHAFGY</sequence>
<feature type="transmembrane region" description="Helical" evidence="7">
    <location>
        <begin position="211"/>
        <end position="233"/>
    </location>
</feature>
<feature type="transmembrane region" description="Helical" evidence="7">
    <location>
        <begin position="311"/>
        <end position="327"/>
    </location>
</feature>
<evidence type="ECO:0000256" key="6">
    <source>
        <dbReference type="ARBA" id="ARBA00023136"/>
    </source>
</evidence>
<dbReference type="PIRSF" id="PIRSF006066">
    <property type="entry name" value="HI0050"/>
    <property type="match status" value="1"/>
</dbReference>
<feature type="transmembrane region" description="Helical" evidence="7">
    <location>
        <begin position="269"/>
        <end position="291"/>
    </location>
</feature>
<evidence type="ECO:0000256" key="4">
    <source>
        <dbReference type="ARBA" id="ARBA00022692"/>
    </source>
</evidence>
<evidence type="ECO:0000256" key="1">
    <source>
        <dbReference type="ARBA" id="ARBA00004429"/>
    </source>
</evidence>
<dbReference type="AlphaFoldDB" id="A0A0D2JEU2"/>
<keyword evidence="5 7" id="KW-1133">Transmembrane helix</keyword>
<evidence type="ECO:0000256" key="5">
    <source>
        <dbReference type="ARBA" id="ARBA00022989"/>
    </source>
</evidence>
<name>A0A0D2JEU2_9BACT</name>
<comment type="caution">
    <text evidence="9">The sequence shown here is derived from an EMBL/GenBank/DDBJ whole genome shotgun (WGS) entry which is preliminary data.</text>
</comment>
<reference evidence="9 10" key="1">
    <citation type="submission" date="2013-11" db="EMBL/GenBank/DDBJ databases">
        <title>Metagenomic analysis of a methanogenic consortium involved in long chain n-alkane degradation.</title>
        <authorList>
            <person name="Davidova I.A."/>
            <person name="Callaghan A.V."/>
            <person name="Wawrik B."/>
            <person name="Pruitt S."/>
            <person name="Marks C."/>
            <person name="Duncan K.E."/>
            <person name="Suflita J.M."/>
        </authorList>
    </citation>
    <scope>NUCLEOTIDE SEQUENCE [LARGE SCALE GENOMIC DNA]</scope>
    <source>
        <strain evidence="9 10">SPR</strain>
    </source>
</reference>
<dbReference type="STRING" id="1429043.X474_09215"/>
<feature type="domain" description="TRAP C4-dicarboxylate transport system permease DctM subunit" evidence="8">
    <location>
        <begin position="6"/>
        <end position="410"/>
    </location>
</feature>
<dbReference type="Pfam" id="PF06808">
    <property type="entry name" value="DctM"/>
    <property type="match status" value="1"/>
</dbReference>
<evidence type="ECO:0000256" key="7">
    <source>
        <dbReference type="SAM" id="Phobius"/>
    </source>
</evidence>
<feature type="transmembrane region" description="Helical" evidence="7">
    <location>
        <begin position="356"/>
        <end position="382"/>
    </location>
</feature>
<dbReference type="InParanoid" id="A0A0D2JEU2"/>
<keyword evidence="10" id="KW-1185">Reference proteome</keyword>
<feature type="transmembrane region" description="Helical" evidence="7">
    <location>
        <begin position="165"/>
        <end position="190"/>
    </location>
</feature>
<evidence type="ECO:0000313" key="10">
    <source>
        <dbReference type="Proteomes" id="UP000032233"/>
    </source>
</evidence>
<dbReference type="GO" id="GO:0005886">
    <property type="term" value="C:plasma membrane"/>
    <property type="evidence" value="ECO:0007669"/>
    <property type="project" value="UniProtKB-SubCell"/>
</dbReference>
<dbReference type="InterPro" id="IPR004681">
    <property type="entry name" value="TRAP_DctM"/>
</dbReference>
<accession>A0A0D2JEU2</accession>
<keyword evidence="4 7" id="KW-0812">Transmembrane</keyword>